<gene>
    <name evidence="4" type="ORF">SAMN05216313_118121</name>
</gene>
<dbReference type="AlphaFoldDB" id="A0A1I0I2U6"/>
<evidence type="ECO:0000259" key="3">
    <source>
        <dbReference type="PROSITE" id="PS50234"/>
    </source>
</evidence>
<dbReference type="RefSeq" id="WP_092366231.1">
    <property type="nucleotide sequence ID" value="NZ_DAINWJ010000065.1"/>
</dbReference>
<dbReference type="Pfam" id="PF12034">
    <property type="entry name" value="YfbK_C"/>
    <property type="match status" value="1"/>
</dbReference>
<dbReference type="SMART" id="SM00327">
    <property type="entry name" value="VWA"/>
    <property type="match status" value="1"/>
</dbReference>
<reference evidence="5" key="1">
    <citation type="submission" date="2016-10" db="EMBL/GenBank/DDBJ databases">
        <authorList>
            <person name="Varghese N."/>
            <person name="Submissions S."/>
        </authorList>
    </citation>
    <scope>NUCLEOTIDE SEQUENCE [LARGE SCALE GENOMIC DNA]</scope>
    <source>
        <strain evidence="5">NLAE-zl-G277</strain>
    </source>
</reference>
<evidence type="ECO:0000313" key="5">
    <source>
        <dbReference type="Proteomes" id="UP000198508"/>
    </source>
</evidence>
<organism evidence="4 5">
    <name type="scientific">Enterocloster lavalensis</name>
    <dbReference type="NCBI Taxonomy" id="460384"/>
    <lineage>
        <taxon>Bacteria</taxon>
        <taxon>Bacillati</taxon>
        <taxon>Bacillota</taxon>
        <taxon>Clostridia</taxon>
        <taxon>Lachnospirales</taxon>
        <taxon>Lachnospiraceae</taxon>
        <taxon>Enterocloster</taxon>
    </lineage>
</organism>
<dbReference type="InterPro" id="IPR051266">
    <property type="entry name" value="CLCR"/>
</dbReference>
<dbReference type="Pfam" id="PF00092">
    <property type="entry name" value="VWA"/>
    <property type="match status" value="1"/>
</dbReference>
<accession>A0A1I0I2U6</accession>
<dbReference type="SUPFAM" id="SSF53300">
    <property type="entry name" value="vWA-like"/>
    <property type="match status" value="1"/>
</dbReference>
<dbReference type="PROSITE" id="PS51257">
    <property type="entry name" value="PROKAR_LIPOPROTEIN"/>
    <property type="match status" value="1"/>
</dbReference>
<dbReference type="InterPro" id="IPR022156">
    <property type="entry name" value="Uncharacterised_YfbK_N"/>
</dbReference>
<feature type="region of interest" description="Disordered" evidence="1">
    <location>
        <begin position="437"/>
        <end position="461"/>
    </location>
</feature>
<feature type="chain" id="PRO_5044372577" evidence="2">
    <location>
        <begin position="27"/>
        <end position="556"/>
    </location>
</feature>
<keyword evidence="2" id="KW-0732">Signal</keyword>
<feature type="signal peptide" evidence="2">
    <location>
        <begin position="1"/>
        <end position="26"/>
    </location>
</feature>
<evidence type="ECO:0000313" key="4">
    <source>
        <dbReference type="EMBL" id="SET89964.1"/>
    </source>
</evidence>
<dbReference type="STRING" id="460384.SAMN05216313_118121"/>
<name>A0A1I0I2U6_9FIRM</name>
<dbReference type="InterPro" id="IPR002035">
    <property type="entry name" value="VWF_A"/>
</dbReference>
<sequence>MKRGKQLTIGLLMCALLAGLLSGCGAGGGKTASATEAAVKAEAGSYASETMAAQSQWDGAVMEAEGPPLSHNTEEYNYIAENAFLAVANAPLSTFAADVDTASYANIRRKILEGNEVPADAVRIEEMLNYFTYDYPEPMEGEPFSVTTYIGDCPWNENHKLLQIGLQAEKPDLEDQKPSNLVFLIDVSGSMESADKLGLVKRAFLLLTENLRPEDTVSIVTYASSDTVVLDGVSGEEKAAIMTAIENLTAGGSTDGSKGIETAYRLAEEHFQKDGNNRVILATDGDLNLGLTSEGDLTRLIQKKKESGVFLSVMGFGTGNIKDNKMEALADNGNGQYAYVDSLMEAKRVLVEELGGTLFTVAKDVKLQVEFNPAKVKGYRLIGYENRLMEARDFDDDAKDGGEIGAGHRVTALYELVPAGSDEDLGEVELKYGAGNASAAGNGENGGAEVKPAEGAPAPGADSEWLTLKVRYKEPDGDQSRLLEYPVDDSAVCRELPPDMRFASCVAQTGMLLRDSEYAGGSSYKAIAAELERVDGLHGDPYKEEFLYLVKRLAAM</sequence>
<dbReference type="CDD" id="cd01465">
    <property type="entry name" value="vWA_subgroup"/>
    <property type="match status" value="1"/>
</dbReference>
<feature type="domain" description="VWFA" evidence="3">
    <location>
        <begin position="180"/>
        <end position="358"/>
    </location>
</feature>
<dbReference type="InterPro" id="IPR021908">
    <property type="entry name" value="YfbK_C"/>
</dbReference>
<dbReference type="PROSITE" id="PS50234">
    <property type="entry name" value="VWFA"/>
    <property type="match status" value="1"/>
</dbReference>
<proteinExistence type="predicted"/>
<dbReference type="PANTHER" id="PTHR10579">
    <property type="entry name" value="CALCIUM-ACTIVATED CHLORIDE CHANNEL REGULATOR"/>
    <property type="match status" value="1"/>
</dbReference>
<dbReference type="Gene3D" id="3.40.50.410">
    <property type="entry name" value="von Willebrand factor, type A domain"/>
    <property type="match status" value="1"/>
</dbReference>
<dbReference type="PANTHER" id="PTHR10579:SF43">
    <property type="entry name" value="ZINC FINGER (C3HC4-TYPE RING FINGER) FAMILY PROTEIN"/>
    <property type="match status" value="1"/>
</dbReference>
<dbReference type="InterPro" id="IPR036465">
    <property type="entry name" value="vWFA_dom_sf"/>
</dbReference>
<keyword evidence="5" id="KW-1185">Reference proteome</keyword>
<evidence type="ECO:0000256" key="1">
    <source>
        <dbReference type="SAM" id="MobiDB-lite"/>
    </source>
</evidence>
<dbReference type="GeneID" id="93280100"/>
<dbReference type="Proteomes" id="UP000198508">
    <property type="component" value="Unassembled WGS sequence"/>
</dbReference>
<protein>
    <submittedName>
        <fullName evidence="4">Ca-activated chloride channel family protein</fullName>
    </submittedName>
</protein>
<evidence type="ECO:0000256" key="2">
    <source>
        <dbReference type="SAM" id="SignalP"/>
    </source>
</evidence>
<dbReference type="EMBL" id="FOIM01000018">
    <property type="protein sequence ID" value="SET89964.1"/>
    <property type="molecule type" value="Genomic_DNA"/>
</dbReference>
<dbReference type="Pfam" id="PF12450">
    <property type="entry name" value="vWF_A"/>
    <property type="match status" value="1"/>
</dbReference>